<dbReference type="InterPro" id="IPR000477">
    <property type="entry name" value="RT_dom"/>
</dbReference>
<organism evidence="2 3">
    <name type="scientific">Araneus ventricosus</name>
    <name type="common">Orbweaver spider</name>
    <name type="synonym">Epeira ventricosa</name>
    <dbReference type="NCBI Taxonomy" id="182803"/>
    <lineage>
        <taxon>Eukaryota</taxon>
        <taxon>Metazoa</taxon>
        <taxon>Ecdysozoa</taxon>
        <taxon>Arthropoda</taxon>
        <taxon>Chelicerata</taxon>
        <taxon>Arachnida</taxon>
        <taxon>Araneae</taxon>
        <taxon>Araneomorphae</taxon>
        <taxon>Entelegynae</taxon>
        <taxon>Araneoidea</taxon>
        <taxon>Araneidae</taxon>
        <taxon>Araneus</taxon>
    </lineage>
</organism>
<dbReference type="OrthoDB" id="6515679at2759"/>
<accession>A0A4Y2VU21</accession>
<dbReference type="EMBL" id="BGPR01050374">
    <property type="protein sequence ID" value="GBO27380.1"/>
    <property type="molecule type" value="Genomic_DNA"/>
</dbReference>
<feature type="domain" description="Reverse transcriptase" evidence="1">
    <location>
        <begin position="1"/>
        <end position="174"/>
    </location>
</feature>
<dbReference type="PROSITE" id="PS50878">
    <property type="entry name" value="RT_POL"/>
    <property type="match status" value="1"/>
</dbReference>
<keyword evidence="3" id="KW-1185">Reference proteome</keyword>
<dbReference type="AlphaFoldDB" id="A0A4Y2VU21"/>
<reference evidence="2 3" key="1">
    <citation type="journal article" date="2019" name="Sci. Rep.">
        <title>Orb-weaving spider Araneus ventricosus genome elucidates the spidroin gene catalogue.</title>
        <authorList>
            <person name="Kono N."/>
            <person name="Nakamura H."/>
            <person name="Ohtoshi R."/>
            <person name="Moran D.A.P."/>
            <person name="Shinohara A."/>
            <person name="Yoshida Y."/>
            <person name="Fujiwara M."/>
            <person name="Mori M."/>
            <person name="Tomita M."/>
            <person name="Arakawa K."/>
        </authorList>
    </citation>
    <scope>NUCLEOTIDE SEQUENCE [LARGE SCALE GENOMIC DNA]</scope>
</reference>
<gene>
    <name evidence="2" type="ORF">AVEN_57083_1</name>
</gene>
<evidence type="ECO:0000313" key="2">
    <source>
        <dbReference type="EMBL" id="GBO27380.1"/>
    </source>
</evidence>
<dbReference type="Pfam" id="PF00078">
    <property type="entry name" value="RVT_1"/>
    <property type="match status" value="1"/>
</dbReference>
<protein>
    <recommendedName>
        <fullName evidence="1">Reverse transcriptase domain-containing protein</fullName>
    </recommendedName>
</protein>
<evidence type="ECO:0000313" key="3">
    <source>
        <dbReference type="Proteomes" id="UP000499080"/>
    </source>
</evidence>
<name>A0A4Y2VU21_ARAVE</name>
<dbReference type="Proteomes" id="UP000499080">
    <property type="component" value="Unassembled WGS sequence"/>
</dbReference>
<comment type="caution">
    <text evidence="2">The sequence shown here is derived from an EMBL/GenBank/DDBJ whole genome shotgun (WGS) entry which is preliminary data.</text>
</comment>
<dbReference type="PANTHER" id="PTHR33332">
    <property type="entry name" value="REVERSE TRANSCRIPTASE DOMAIN-CONTAINING PROTEIN"/>
    <property type="match status" value="1"/>
</dbReference>
<sequence>MNILKLTMYPYLSNSDLGKTYPLPINCSESLSTLKKVSVTSRKPGLFSWTFRKPSTGCKLINYNTPNYLIKIFTSYLRNRKFTVRVNKELSNLKDINAGVAQGSKCGPVLSALFINDIPKQHNTMLSIFADDTAILARNKNHNYIRIALNRHLKTLEDWFLKWKIQINRSYFIF</sequence>
<evidence type="ECO:0000259" key="1">
    <source>
        <dbReference type="PROSITE" id="PS50878"/>
    </source>
</evidence>
<proteinExistence type="predicted"/>